<accession>A0A3D5QFX4</accession>
<dbReference type="InterPro" id="IPR029039">
    <property type="entry name" value="Flavoprotein-like_sf"/>
</dbReference>
<dbReference type="GO" id="GO:0016787">
    <property type="term" value="F:hydrolase activity"/>
    <property type="evidence" value="ECO:0007669"/>
    <property type="project" value="UniProtKB-KW"/>
</dbReference>
<comment type="caution">
    <text evidence="4">The sequence shown here is derived from an EMBL/GenBank/DDBJ whole genome shotgun (WGS) entry which is preliminary data.</text>
</comment>
<evidence type="ECO:0000259" key="3">
    <source>
        <dbReference type="PROSITE" id="PS50902"/>
    </source>
</evidence>
<dbReference type="Pfam" id="PF19583">
    <property type="entry name" value="ODP"/>
    <property type="match status" value="1"/>
</dbReference>
<dbReference type="CDD" id="cd07709">
    <property type="entry name" value="flavodiiron_proteins_MBL-fold"/>
    <property type="match status" value="1"/>
</dbReference>
<feature type="domain" description="Flavodoxin-like" evidence="3">
    <location>
        <begin position="249"/>
        <end position="391"/>
    </location>
</feature>
<dbReference type="PANTHER" id="PTHR43717:SF1">
    <property type="entry name" value="ANAEROBIC NITRIC OXIDE REDUCTASE FLAVORUBREDOXIN"/>
    <property type="match status" value="1"/>
</dbReference>
<dbReference type="SMART" id="SM00849">
    <property type="entry name" value="Lactamase_B"/>
    <property type="match status" value="1"/>
</dbReference>
<dbReference type="GO" id="GO:0046872">
    <property type="term" value="F:metal ion binding"/>
    <property type="evidence" value="ECO:0007669"/>
    <property type="project" value="InterPro"/>
</dbReference>
<protein>
    <submittedName>
        <fullName evidence="4">MBL fold metallo-hydrolase</fullName>
    </submittedName>
</protein>
<evidence type="ECO:0000256" key="2">
    <source>
        <dbReference type="ARBA" id="ARBA00007121"/>
    </source>
</evidence>
<dbReference type="AlphaFoldDB" id="A0A3D5QFX4"/>
<dbReference type="GO" id="GO:0010181">
    <property type="term" value="F:FMN binding"/>
    <property type="evidence" value="ECO:0007669"/>
    <property type="project" value="InterPro"/>
</dbReference>
<dbReference type="PROSITE" id="PS00201">
    <property type="entry name" value="FLAVODOXIN"/>
    <property type="match status" value="1"/>
</dbReference>
<dbReference type="Pfam" id="PF00258">
    <property type="entry name" value="Flavodoxin_1"/>
    <property type="match status" value="1"/>
</dbReference>
<dbReference type="Gene3D" id="3.60.15.10">
    <property type="entry name" value="Ribonuclease Z/Hydroxyacylglutathione hydrolase-like"/>
    <property type="match status" value="1"/>
</dbReference>
<gene>
    <name evidence="4" type="ORF">DHM44_10875</name>
</gene>
<dbReference type="PROSITE" id="PS50902">
    <property type="entry name" value="FLAVODOXIN_LIKE"/>
    <property type="match status" value="1"/>
</dbReference>
<sequence>MKPVQIAENIYWVGAIDWDIRSFHGYSTPRGTTYNAYLIIDEKITLVDTVKHYLFDEMVARISYLIDPAKIDYVISNHVEMDHSGGLPRLITLAPKAKIFTSVNGEKGLKAHYKGNWNFNVVKSGDTVSLGKRSLTFVHTPMVHWPDNMVSYLPEDKILFSNDAFGQHIATSERFDDQIPLDITLEEASKYYANIVFPYGSNVQKALEAISGLNISIIAPSHGLIWHSHIKDIVWKYQKWSSNDTEEKAVIVYDSMWGSTEKIAYAIQEAFENKNIFTIMLNLKANDISDVMTHILSAKYICVGSPTLNNNMLPTIAGFLYYLKGLAPQKRIGLAFGSYGWGGQSVEQIEEIFKSCKFELMEQIRLQYIPDAGQLKEVSEKITESLAQLNR</sequence>
<dbReference type="PIRSF" id="PIRSF005243">
    <property type="entry name" value="ROO"/>
    <property type="match status" value="1"/>
</dbReference>
<reference evidence="4 5" key="1">
    <citation type="journal article" date="2018" name="Nat. Biotechnol.">
        <title>A standardized bacterial taxonomy based on genome phylogeny substantially revises the tree of life.</title>
        <authorList>
            <person name="Parks D.H."/>
            <person name="Chuvochina M."/>
            <person name="Waite D.W."/>
            <person name="Rinke C."/>
            <person name="Skarshewski A."/>
            <person name="Chaumeil P.A."/>
            <person name="Hugenholtz P."/>
        </authorList>
    </citation>
    <scope>NUCLEOTIDE SEQUENCE [LARGE SCALE GENOMIC DNA]</scope>
    <source>
        <strain evidence="4">UBA8672</strain>
    </source>
</reference>
<dbReference type="InterPro" id="IPR001279">
    <property type="entry name" value="Metallo-B-lactamas"/>
</dbReference>
<evidence type="ECO:0000313" key="5">
    <source>
        <dbReference type="Proteomes" id="UP000262325"/>
    </source>
</evidence>
<dbReference type="SUPFAM" id="SSF56281">
    <property type="entry name" value="Metallo-hydrolase/oxidoreductase"/>
    <property type="match status" value="1"/>
</dbReference>
<dbReference type="InterPro" id="IPR008254">
    <property type="entry name" value="Flavodoxin/NO_synth"/>
</dbReference>
<dbReference type="InterPro" id="IPR016440">
    <property type="entry name" value="Rubredoxin-O_OxRdtase"/>
</dbReference>
<dbReference type="InterPro" id="IPR036866">
    <property type="entry name" value="RibonucZ/Hydroxyglut_hydro"/>
</dbReference>
<dbReference type="Gene3D" id="3.40.50.360">
    <property type="match status" value="1"/>
</dbReference>
<dbReference type="GO" id="GO:0009055">
    <property type="term" value="F:electron transfer activity"/>
    <property type="evidence" value="ECO:0007669"/>
    <property type="project" value="InterPro"/>
</dbReference>
<dbReference type="Proteomes" id="UP000262325">
    <property type="component" value="Unassembled WGS sequence"/>
</dbReference>
<dbReference type="InterPro" id="IPR045761">
    <property type="entry name" value="ODP_dom"/>
</dbReference>
<comment type="similarity">
    <text evidence="2">In the N-terminal section; belongs to the zinc metallo-hydrolase group 3 family.</text>
</comment>
<dbReference type="PANTHER" id="PTHR43717">
    <property type="entry name" value="ANAEROBIC NITRIC OXIDE REDUCTASE FLAVORUBREDOXIN"/>
    <property type="match status" value="1"/>
</dbReference>
<keyword evidence="4" id="KW-0378">Hydrolase</keyword>
<dbReference type="GO" id="GO:0016491">
    <property type="term" value="F:oxidoreductase activity"/>
    <property type="evidence" value="ECO:0007669"/>
    <property type="project" value="InterPro"/>
</dbReference>
<name>A0A3D5QFX4_FLESI</name>
<dbReference type="EMBL" id="DPPF01000230">
    <property type="protein sequence ID" value="HCW94169.1"/>
    <property type="molecule type" value="Genomic_DNA"/>
</dbReference>
<dbReference type="SUPFAM" id="SSF52218">
    <property type="entry name" value="Flavoproteins"/>
    <property type="match status" value="1"/>
</dbReference>
<comment type="cofactor">
    <cofactor evidence="1">
        <name>FMN</name>
        <dbReference type="ChEBI" id="CHEBI:58210"/>
    </cofactor>
</comment>
<evidence type="ECO:0000256" key="1">
    <source>
        <dbReference type="ARBA" id="ARBA00001917"/>
    </source>
</evidence>
<evidence type="ECO:0000313" key="4">
    <source>
        <dbReference type="EMBL" id="HCW94169.1"/>
    </source>
</evidence>
<dbReference type="InterPro" id="IPR001226">
    <property type="entry name" value="Flavodoxin_CS"/>
</dbReference>
<proteinExistence type="inferred from homology"/>
<organism evidence="4 5">
    <name type="scientific">Flexistipes sinusarabici</name>
    <dbReference type="NCBI Taxonomy" id="2352"/>
    <lineage>
        <taxon>Bacteria</taxon>
        <taxon>Pseudomonadati</taxon>
        <taxon>Deferribacterota</taxon>
        <taxon>Deferribacteres</taxon>
        <taxon>Deferribacterales</taxon>
        <taxon>Flexistipitaceae</taxon>
        <taxon>Flexistipes</taxon>
    </lineage>
</organism>